<sequence length="243" mass="27668">GRRGYLLPADVLESFLLAGVSVMDIGRLFGVSERTVHRRMAEYSMRVSELFCNTEEDELDGVVLKILSYHPNTGYKMILGYLNARGIHIQRRRVQEAMYRVDQQGILMHTFQLCTVRRRRYSVPAPNSLWHIDGNHKLIRCQIVVHGGIDGFSRLIAYLTAATNNRATTVLDSFLEAVNTYGVPARVRSDKGGENVLVAHFMVSTRGQNRNYHITGRSAHNQRYLNLTVIDCSYSVSLSYCRR</sequence>
<dbReference type="Gene3D" id="3.30.420.10">
    <property type="entry name" value="Ribonuclease H-like superfamily/Ribonuclease H"/>
    <property type="match status" value="1"/>
</dbReference>
<dbReference type="AlphaFoldDB" id="A0A096MBG5"/>
<dbReference type="GO" id="GO:0003676">
    <property type="term" value="F:nucleic acid binding"/>
    <property type="evidence" value="ECO:0007669"/>
    <property type="project" value="InterPro"/>
</dbReference>
<dbReference type="InterPro" id="IPR036397">
    <property type="entry name" value="RNaseH_sf"/>
</dbReference>
<feature type="domain" description="Integrase catalytic" evidence="1">
    <location>
        <begin position="120"/>
        <end position="194"/>
    </location>
</feature>
<dbReference type="Pfam" id="PF24764">
    <property type="entry name" value="rva_4"/>
    <property type="match status" value="1"/>
</dbReference>
<reference evidence="3" key="1">
    <citation type="submission" date="2013-10" db="EMBL/GenBank/DDBJ databases">
        <authorList>
            <person name="Schartl M."/>
            <person name="Warren W."/>
        </authorList>
    </citation>
    <scope>NUCLEOTIDE SEQUENCE [LARGE SCALE GENOMIC DNA]</scope>
    <source>
        <strain evidence="3">female</strain>
    </source>
</reference>
<evidence type="ECO:0000259" key="1">
    <source>
        <dbReference type="PROSITE" id="PS50994"/>
    </source>
</evidence>
<dbReference type="PANTHER" id="PTHR46791:SF4">
    <property type="match status" value="1"/>
</dbReference>
<dbReference type="GO" id="GO:0015074">
    <property type="term" value="P:DNA integration"/>
    <property type="evidence" value="ECO:0007669"/>
    <property type="project" value="InterPro"/>
</dbReference>
<dbReference type="InterPro" id="IPR012337">
    <property type="entry name" value="RNaseH-like_sf"/>
</dbReference>
<organism evidence="2 3">
    <name type="scientific">Poecilia formosa</name>
    <name type="common">Amazon molly</name>
    <name type="synonym">Limia formosa</name>
    <dbReference type="NCBI Taxonomy" id="48698"/>
    <lineage>
        <taxon>Eukaryota</taxon>
        <taxon>Metazoa</taxon>
        <taxon>Chordata</taxon>
        <taxon>Craniata</taxon>
        <taxon>Vertebrata</taxon>
        <taxon>Euteleostomi</taxon>
        <taxon>Actinopterygii</taxon>
        <taxon>Neopterygii</taxon>
        <taxon>Teleostei</taxon>
        <taxon>Neoteleostei</taxon>
        <taxon>Acanthomorphata</taxon>
        <taxon>Ovalentaria</taxon>
        <taxon>Atherinomorphae</taxon>
        <taxon>Cyprinodontiformes</taxon>
        <taxon>Poeciliidae</taxon>
        <taxon>Poeciliinae</taxon>
        <taxon>Poecilia</taxon>
    </lineage>
</organism>
<dbReference type="InterPro" id="IPR001584">
    <property type="entry name" value="Integrase_cat-core"/>
</dbReference>
<dbReference type="eggNOG" id="ENOG502QSMG">
    <property type="taxonomic scope" value="Eukaryota"/>
</dbReference>
<keyword evidence="3" id="KW-1185">Reference proteome</keyword>
<reference evidence="2" key="2">
    <citation type="submission" date="2025-08" db="UniProtKB">
        <authorList>
            <consortium name="Ensembl"/>
        </authorList>
    </citation>
    <scope>IDENTIFICATION</scope>
</reference>
<dbReference type="PANTHER" id="PTHR46791">
    <property type="entry name" value="EXPRESSED PROTEIN"/>
    <property type="match status" value="1"/>
</dbReference>
<proteinExistence type="predicted"/>
<reference evidence="2" key="3">
    <citation type="submission" date="2025-09" db="UniProtKB">
        <authorList>
            <consortium name="Ensembl"/>
        </authorList>
    </citation>
    <scope>IDENTIFICATION</scope>
</reference>
<dbReference type="OMA" id="TRIYVIE"/>
<accession>A0A096MBG5</accession>
<dbReference type="PROSITE" id="PS50994">
    <property type="entry name" value="INTEGRASE"/>
    <property type="match status" value="1"/>
</dbReference>
<dbReference type="InterPro" id="IPR058913">
    <property type="entry name" value="Integrase_dom_put"/>
</dbReference>
<dbReference type="Ensembl" id="ENSPFOT00000027923.1">
    <property type="protein sequence ID" value="ENSPFOP00000028756.1"/>
    <property type="gene ID" value="ENSPFOG00000023299.1"/>
</dbReference>
<name>A0A096MBG5_POEFO</name>
<dbReference type="GeneTree" id="ENSGT00940000165266"/>
<dbReference type="SUPFAM" id="SSF53098">
    <property type="entry name" value="Ribonuclease H-like"/>
    <property type="match status" value="1"/>
</dbReference>
<evidence type="ECO:0000313" key="2">
    <source>
        <dbReference type="Ensembl" id="ENSPFOP00000028756.1"/>
    </source>
</evidence>
<dbReference type="EMBL" id="AYCK01015585">
    <property type="status" value="NOT_ANNOTATED_CDS"/>
    <property type="molecule type" value="Genomic_DNA"/>
</dbReference>
<protein>
    <recommendedName>
        <fullName evidence="1">Integrase catalytic domain-containing protein</fullName>
    </recommendedName>
</protein>
<dbReference type="Proteomes" id="UP000028760">
    <property type="component" value="Unassembled WGS sequence"/>
</dbReference>
<evidence type="ECO:0000313" key="3">
    <source>
        <dbReference type="Proteomes" id="UP000028760"/>
    </source>
</evidence>